<dbReference type="InterPro" id="IPR013780">
    <property type="entry name" value="Glyco_hydro_b"/>
</dbReference>
<dbReference type="InterPro" id="IPR006047">
    <property type="entry name" value="GH13_cat_dom"/>
</dbReference>
<dbReference type="SMART" id="SM00642">
    <property type="entry name" value="Aamy"/>
    <property type="match status" value="1"/>
</dbReference>
<dbReference type="SUPFAM" id="SSF51011">
    <property type="entry name" value="Glycosyl hydrolase domain"/>
    <property type="match status" value="1"/>
</dbReference>
<dbReference type="Gene3D" id="2.60.40.1180">
    <property type="entry name" value="Golgi alpha-mannosidase II"/>
    <property type="match status" value="1"/>
</dbReference>
<dbReference type="EMBL" id="CM001487">
    <property type="protein sequence ID" value="EIM57465.1"/>
    <property type="molecule type" value="Genomic_DNA"/>
</dbReference>
<evidence type="ECO:0000256" key="1">
    <source>
        <dbReference type="ARBA" id="ARBA00008061"/>
    </source>
</evidence>
<dbReference type="SUPFAM" id="SSF81296">
    <property type="entry name" value="E set domains"/>
    <property type="match status" value="1"/>
</dbReference>
<dbReference type="InterPro" id="IPR017853">
    <property type="entry name" value="GH"/>
</dbReference>
<evidence type="ECO:0000313" key="6">
    <source>
        <dbReference type="Proteomes" id="UP000005753"/>
    </source>
</evidence>
<evidence type="ECO:0000259" key="4">
    <source>
        <dbReference type="SMART" id="SM00642"/>
    </source>
</evidence>
<dbReference type="Gene3D" id="2.60.40.10">
    <property type="entry name" value="Immunoglobulins"/>
    <property type="match status" value="1"/>
</dbReference>
<dbReference type="CDD" id="cd02857">
    <property type="entry name" value="E_set_CDase_PDE_N"/>
    <property type="match status" value="1"/>
</dbReference>
<dbReference type="InterPro" id="IPR013783">
    <property type="entry name" value="Ig-like_fold"/>
</dbReference>
<dbReference type="CDD" id="cd11338">
    <property type="entry name" value="AmyAc_CMD"/>
    <property type="match status" value="1"/>
</dbReference>
<dbReference type="GO" id="GO:0004553">
    <property type="term" value="F:hydrolase activity, hydrolyzing O-glycosyl compounds"/>
    <property type="evidence" value="ECO:0007669"/>
    <property type="project" value="InterPro"/>
</dbReference>
<evidence type="ECO:0000256" key="3">
    <source>
        <dbReference type="ARBA" id="ARBA00023295"/>
    </source>
</evidence>
<sequence length="698" mass="81310">MVELERKLNYTLRMRPLLKKNALYSDETEMFRTPMEAEPGDTVTIRFRTAKNNVDEVYLCHARTKCRMELEESRDGFDYYSVKVVVGTTRFSYVFEVHLGSTVCCYNKLGVSRELNMNYPFRILPGFSTPEWAKGAVMYQIFPDRFRNGDTANDVMSDEYSYIGDHVKQVDNWYKTPDNMDVRNFYGGDLQGIIDKLGYLEKLGIEAIYLNPIFVSASNHKYDTQDYDYVDPHLGKIVVEDEGLLAEGDQDNSNAAKYRSRVTDQRNLDASNQLFIKLVEEAHKRGIKIILDGVFNHCGSFNKWMDRERIYEGRAGFKPGAYVSEHSPYHNYFSFREDGKWPYNEEYDGWWGHNTLPKLNYEGSTELQEDIFRIARKWVSPPYNVDGWRLDVAADLGHSSGFNHDFWRRFRKVVKEANPNALILAEHYGDADAWLQGDEWDTVMNYDAFMEPVSWFFTGMEKHSDSYREDLLGNADSFQDAMRYHMASFSMPSLLVSMNQLDNHDHSRFLTRTNHVQGRVQRWGPEKAEENVDVAVLREAVVVQMTWPGAPTLYYGDEAGVCGFTDPDNRRTYPWGKEDHELIRFYETIIRVHKEYKVLSNGSVIILYKDKDVLVYARFNAEEQVIVFVNNRDQEYDLTAEIWPAGLNRYENRSELEQVFETSKDGFSTERKSFTANGGRLYMKLRPESAVVLHHRSK</sequence>
<protein>
    <submittedName>
        <fullName evidence="5">Glycosidase</fullName>
    </submittedName>
</protein>
<keyword evidence="3 5" id="KW-0326">Glycosidase</keyword>
<comment type="similarity">
    <text evidence="1">Belongs to the glycosyl hydrolase 13 family.</text>
</comment>
<dbReference type="InterPro" id="IPR004185">
    <property type="entry name" value="Glyco_hydro_13_lg-like_dom"/>
</dbReference>
<keyword evidence="6" id="KW-1185">Reference proteome</keyword>
<evidence type="ECO:0000313" key="5">
    <source>
        <dbReference type="EMBL" id="EIM57465.1"/>
    </source>
</evidence>
<accession>I5AUJ2</accession>
<feature type="domain" description="Glycosyl hydrolase family 13 catalytic" evidence="4">
    <location>
        <begin position="140"/>
        <end position="593"/>
    </location>
</feature>
<dbReference type="Pfam" id="PF02903">
    <property type="entry name" value="Alpha-amylase_N"/>
    <property type="match status" value="1"/>
</dbReference>
<dbReference type="HOGENOM" id="CLU_006462_6_4_9"/>
<dbReference type="PANTHER" id="PTHR10357">
    <property type="entry name" value="ALPHA-AMYLASE FAMILY MEMBER"/>
    <property type="match status" value="1"/>
</dbReference>
<dbReference type="SUPFAM" id="SSF51445">
    <property type="entry name" value="(Trans)glycosidases"/>
    <property type="match status" value="1"/>
</dbReference>
<dbReference type="Proteomes" id="UP000005753">
    <property type="component" value="Chromosome"/>
</dbReference>
<reference evidence="5 6" key="1">
    <citation type="submission" date="2010-08" db="EMBL/GenBank/DDBJ databases">
        <authorList>
            <consortium name="US DOE Joint Genome Institute (JGI-PGF)"/>
            <person name="Lucas S."/>
            <person name="Copeland A."/>
            <person name="Lapidus A."/>
            <person name="Cheng J.-F."/>
            <person name="Bruce D."/>
            <person name="Goodwin L."/>
            <person name="Pitluck S."/>
            <person name="Land M.L."/>
            <person name="Hauser L."/>
            <person name="Chang Y.-J."/>
            <person name="Anderson I.J."/>
            <person name="Johnson E."/>
            <person name="Mulhopadhyay B."/>
            <person name="Kyrpides N."/>
            <person name="Woyke T.J."/>
        </authorList>
    </citation>
    <scope>NUCLEOTIDE SEQUENCE [LARGE SCALE GENOMIC DNA]</scope>
    <source>
        <strain evidence="5 6">6</strain>
    </source>
</reference>
<dbReference type="Gene3D" id="3.20.20.80">
    <property type="entry name" value="Glycosidases"/>
    <property type="match status" value="1"/>
</dbReference>
<evidence type="ECO:0000256" key="2">
    <source>
        <dbReference type="ARBA" id="ARBA00022801"/>
    </source>
</evidence>
<dbReference type="PANTHER" id="PTHR10357:SF210">
    <property type="entry name" value="MALTODEXTRIN GLUCOSIDASE"/>
    <property type="match status" value="1"/>
</dbReference>
<dbReference type="InterPro" id="IPR014756">
    <property type="entry name" value="Ig_E-set"/>
</dbReference>
<dbReference type="STRING" id="633697.EubceDRAFT1_1683"/>
<dbReference type="GO" id="GO:0005975">
    <property type="term" value="P:carbohydrate metabolic process"/>
    <property type="evidence" value="ECO:0007669"/>
    <property type="project" value="InterPro"/>
</dbReference>
<gene>
    <name evidence="5" type="ORF">EubceDRAFT1_1683</name>
</gene>
<dbReference type="AlphaFoldDB" id="I5AUJ2"/>
<dbReference type="Pfam" id="PF00128">
    <property type="entry name" value="Alpha-amylase"/>
    <property type="match status" value="2"/>
</dbReference>
<keyword evidence="2" id="KW-0378">Hydrolase</keyword>
<dbReference type="OrthoDB" id="9805159at2"/>
<reference evidence="5 6" key="2">
    <citation type="submission" date="2012-02" db="EMBL/GenBank/DDBJ databases">
        <title>Improved High-Quality Draft sequence of Eubacterium cellulosolvens 6.</title>
        <authorList>
            <consortium name="US DOE Joint Genome Institute"/>
            <person name="Lucas S."/>
            <person name="Han J."/>
            <person name="Lapidus A."/>
            <person name="Cheng J.-F."/>
            <person name="Goodwin L."/>
            <person name="Pitluck S."/>
            <person name="Peters L."/>
            <person name="Mikhailova N."/>
            <person name="Gu W."/>
            <person name="Detter J.C."/>
            <person name="Han C."/>
            <person name="Tapia R."/>
            <person name="Land M."/>
            <person name="Hauser L."/>
            <person name="Kyrpides N."/>
            <person name="Ivanova N."/>
            <person name="Pagani I."/>
            <person name="Johnson E."/>
            <person name="Mukhopadhyay B."/>
            <person name="Anderson I."/>
            <person name="Woyke T."/>
        </authorList>
    </citation>
    <scope>NUCLEOTIDE SEQUENCE [LARGE SCALE GENOMIC DNA]</scope>
    <source>
        <strain evidence="5 6">6</strain>
    </source>
</reference>
<proteinExistence type="inferred from homology"/>
<name>I5AUJ2_EUBC6</name>
<dbReference type="eggNOG" id="COG0366">
    <property type="taxonomic scope" value="Bacteria"/>
</dbReference>
<organism evidence="5 6">
    <name type="scientific">Eubacterium cellulosolvens (strain ATCC 43171 / JCM 9499 / 6)</name>
    <name type="common">Cillobacterium cellulosolvens</name>
    <dbReference type="NCBI Taxonomy" id="633697"/>
    <lineage>
        <taxon>Bacteria</taxon>
        <taxon>Bacillati</taxon>
        <taxon>Bacillota</taxon>
        <taxon>Clostridia</taxon>
        <taxon>Eubacteriales</taxon>
        <taxon>Eubacteriaceae</taxon>
        <taxon>Eubacterium</taxon>
    </lineage>
</organism>